<evidence type="ECO:0000313" key="4">
    <source>
        <dbReference type="Proteomes" id="UP000271162"/>
    </source>
</evidence>
<dbReference type="EMBL" id="UYSL01020609">
    <property type="protein sequence ID" value="VDL75416.1"/>
    <property type="molecule type" value="Genomic_DNA"/>
</dbReference>
<evidence type="ECO:0000313" key="5">
    <source>
        <dbReference type="WBParaSite" id="NBR_0001182601-mRNA-1"/>
    </source>
</evidence>
<dbReference type="WBParaSite" id="NBR_0001182601-mRNA-1">
    <property type="protein sequence ID" value="NBR_0001182601-mRNA-1"/>
    <property type="gene ID" value="NBR_0001182601"/>
</dbReference>
<feature type="region of interest" description="Disordered" evidence="1">
    <location>
        <begin position="65"/>
        <end position="88"/>
    </location>
</feature>
<keyword evidence="2" id="KW-0812">Transmembrane</keyword>
<accession>A0A0N4Y6U0</accession>
<evidence type="ECO:0000256" key="2">
    <source>
        <dbReference type="SAM" id="Phobius"/>
    </source>
</evidence>
<keyword evidence="2" id="KW-1133">Transmembrane helix</keyword>
<sequence>MVSLFWHRNHTGPLRLVNPKIVHDFMSNVPLFLDESSSEALLNVTISIMVIAFISYQAMSLVLSSSKRSDRVSLGENGSSTRKDKAVGEDSCYEDLHDHVFTAKEVS</sequence>
<protein>
    <submittedName>
        <fullName evidence="5">Translocon-associated protein subunit gamma</fullName>
    </submittedName>
</protein>
<proteinExistence type="predicted"/>
<keyword evidence="2" id="KW-0472">Membrane</keyword>
<dbReference type="Proteomes" id="UP000271162">
    <property type="component" value="Unassembled WGS sequence"/>
</dbReference>
<dbReference type="AlphaFoldDB" id="A0A0N4Y6U0"/>
<name>A0A0N4Y6U0_NIPBR</name>
<reference evidence="5" key="1">
    <citation type="submission" date="2017-02" db="UniProtKB">
        <authorList>
            <consortium name="WormBaseParasite"/>
        </authorList>
    </citation>
    <scope>IDENTIFICATION</scope>
</reference>
<organism evidence="5">
    <name type="scientific">Nippostrongylus brasiliensis</name>
    <name type="common">Rat hookworm</name>
    <dbReference type="NCBI Taxonomy" id="27835"/>
    <lineage>
        <taxon>Eukaryota</taxon>
        <taxon>Metazoa</taxon>
        <taxon>Ecdysozoa</taxon>
        <taxon>Nematoda</taxon>
        <taxon>Chromadorea</taxon>
        <taxon>Rhabditida</taxon>
        <taxon>Rhabditina</taxon>
        <taxon>Rhabditomorpha</taxon>
        <taxon>Strongyloidea</taxon>
        <taxon>Heligmosomidae</taxon>
        <taxon>Nippostrongylus</taxon>
    </lineage>
</organism>
<gene>
    <name evidence="3" type="ORF">NBR_LOCUS11827</name>
</gene>
<evidence type="ECO:0000313" key="3">
    <source>
        <dbReference type="EMBL" id="VDL75416.1"/>
    </source>
</evidence>
<reference evidence="3 4" key="2">
    <citation type="submission" date="2018-11" db="EMBL/GenBank/DDBJ databases">
        <authorList>
            <consortium name="Pathogen Informatics"/>
        </authorList>
    </citation>
    <scope>NUCLEOTIDE SEQUENCE [LARGE SCALE GENOMIC DNA]</scope>
</reference>
<evidence type="ECO:0000256" key="1">
    <source>
        <dbReference type="SAM" id="MobiDB-lite"/>
    </source>
</evidence>
<feature type="transmembrane region" description="Helical" evidence="2">
    <location>
        <begin position="40"/>
        <end position="63"/>
    </location>
</feature>
<keyword evidence="4" id="KW-1185">Reference proteome</keyword>